<evidence type="ECO:0000256" key="1">
    <source>
        <dbReference type="SAM" id="MobiDB-lite"/>
    </source>
</evidence>
<protein>
    <submittedName>
        <fullName evidence="2">Uncharacterized protein</fullName>
    </submittedName>
</protein>
<reference evidence="2 3" key="1">
    <citation type="journal article" date="2013" name="ISME J.">
        <title>A metabolic model for members of the genus Tetrasphaera involved in enhanced biological phosphorus removal.</title>
        <authorList>
            <person name="Kristiansen R."/>
            <person name="Nguyen H.T.T."/>
            <person name="Saunders A.M."/>
            <person name="Nielsen J.L."/>
            <person name="Wimmer R."/>
            <person name="Le V.Q."/>
            <person name="McIlroy S.J."/>
            <person name="Petrovski S."/>
            <person name="Seviour R.J."/>
            <person name="Calteau A."/>
            <person name="Nielsen K.L."/>
            <person name="Nielsen P.H."/>
        </authorList>
    </citation>
    <scope>NUCLEOTIDE SEQUENCE [LARGE SCALE GENOMIC DNA]</scope>
    <source>
        <strain evidence="2 3">Ben 74</strain>
    </source>
</reference>
<evidence type="ECO:0000313" key="2">
    <source>
        <dbReference type="EMBL" id="CCI53261.1"/>
    </source>
</evidence>
<gene>
    <name evidence="2" type="ORF">BN13_330019</name>
</gene>
<keyword evidence="3" id="KW-1185">Reference proteome</keyword>
<dbReference type="EMBL" id="CAJC01000143">
    <property type="protein sequence ID" value="CCI53261.1"/>
    <property type="molecule type" value="Genomic_DNA"/>
</dbReference>
<feature type="compositionally biased region" description="Polar residues" evidence="1">
    <location>
        <begin position="44"/>
        <end position="53"/>
    </location>
</feature>
<dbReference type="AlphaFoldDB" id="A0A077M7I4"/>
<feature type="region of interest" description="Disordered" evidence="1">
    <location>
        <begin position="43"/>
        <end position="62"/>
    </location>
</feature>
<comment type="caution">
    <text evidence="2">The sequence shown here is derived from an EMBL/GenBank/DDBJ whole genome shotgun (WGS) entry which is preliminary data.</text>
</comment>
<sequence length="62" mass="6545">MTDACAPDARSCEDIAELDAGTPPKTTVTHAANIATVLARNLTRMHTSPNPRATRSLGMARP</sequence>
<accession>A0A077M7I4</accession>
<evidence type="ECO:0000313" key="3">
    <source>
        <dbReference type="Proteomes" id="UP000035720"/>
    </source>
</evidence>
<proteinExistence type="predicted"/>
<dbReference type="Proteomes" id="UP000035720">
    <property type="component" value="Unassembled WGS sequence"/>
</dbReference>
<organism evidence="2 3">
    <name type="scientific">Nostocoides jenkinsii Ben 74</name>
    <dbReference type="NCBI Taxonomy" id="1193518"/>
    <lineage>
        <taxon>Bacteria</taxon>
        <taxon>Bacillati</taxon>
        <taxon>Actinomycetota</taxon>
        <taxon>Actinomycetes</taxon>
        <taxon>Micrococcales</taxon>
        <taxon>Intrasporangiaceae</taxon>
        <taxon>Nostocoides</taxon>
    </lineage>
</organism>
<name>A0A077M7I4_9MICO</name>